<evidence type="ECO:0000313" key="3">
    <source>
        <dbReference type="Proteomes" id="UP001195483"/>
    </source>
</evidence>
<keyword evidence="3" id="KW-1185">Reference proteome</keyword>
<dbReference type="AlphaFoldDB" id="A0AAE0SAC3"/>
<protein>
    <submittedName>
        <fullName evidence="2">Uncharacterized protein</fullName>
    </submittedName>
</protein>
<feature type="signal peptide" evidence="1">
    <location>
        <begin position="1"/>
        <end position="20"/>
    </location>
</feature>
<reference evidence="2" key="1">
    <citation type="journal article" date="2021" name="Genome Biol. Evol.">
        <title>A High-Quality Reference Genome for a Parasitic Bivalve with Doubly Uniparental Inheritance (Bivalvia: Unionida).</title>
        <authorList>
            <person name="Smith C.H."/>
        </authorList>
    </citation>
    <scope>NUCLEOTIDE SEQUENCE</scope>
    <source>
        <strain evidence="2">CHS0354</strain>
    </source>
</reference>
<accession>A0AAE0SAC3</accession>
<organism evidence="2 3">
    <name type="scientific">Potamilus streckersoni</name>
    <dbReference type="NCBI Taxonomy" id="2493646"/>
    <lineage>
        <taxon>Eukaryota</taxon>
        <taxon>Metazoa</taxon>
        <taxon>Spiralia</taxon>
        <taxon>Lophotrochozoa</taxon>
        <taxon>Mollusca</taxon>
        <taxon>Bivalvia</taxon>
        <taxon>Autobranchia</taxon>
        <taxon>Heteroconchia</taxon>
        <taxon>Palaeoheterodonta</taxon>
        <taxon>Unionida</taxon>
        <taxon>Unionoidea</taxon>
        <taxon>Unionidae</taxon>
        <taxon>Ambleminae</taxon>
        <taxon>Lampsilini</taxon>
        <taxon>Potamilus</taxon>
    </lineage>
</organism>
<reference evidence="2" key="3">
    <citation type="submission" date="2023-05" db="EMBL/GenBank/DDBJ databases">
        <authorList>
            <person name="Smith C.H."/>
        </authorList>
    </citation>
    <scope>NUCLEOTIDE SEQUENCE</scope>
    <source>
        <strain evidence="2">CHS0354</strain>
        <tissue evidence="2">Mantle</tissue>
    </source>
</reference>
<dbReference type="PANTHER" id="PTHR38564">
    <property type="entry name" value="SI:CH73-250A16.5-RELATED"/>
    <property type="match status" value="1"/>
</dbReference>
<gene>
    <name evidence="2" type="ORF">CHS0354_012111</name>
</gene>
<dbReference type="EMBL" id="JAEAOA010000745">
    <property type="protein sequence ID" value="KAK3588063.1"/>
    <property type="molecule type" value="Genomic_DNA"/>
</dbReference>
<comment type="caution">
    <text evidence="2">The sequence shown here is derived from an EMBL/GenBank/DDBJ whole genome shotgun (WGS) entry which is preliminary data.</text>
</comment>
<sequence>MSNLVLTLFLTVAVTSSINAGPLHASCKIKWIFGIPCSDVKQKIVNQFEAWKGPEGCKNGGEKCLYTLTSQSDTELKGVHETPVKHYKDDLTFTMKSDGNVCNVDGYSTSELWYAILDHSTNYCNLHNLITGSGLDKVSGYTETTSDSVCTQYSSADCEKY</sequence>
<proteinExistence type="predicted"/>
<reference evidence="2" key="2">
    <citation type="journal article" date="2021" name="Genome Biol. Evol.">
        <title>Developing a high-quality reference genome for a parasitic bivalve with doubly uniparental inheritance (Bivalvia: Unionida).</title>
        <authorList>
            <person name="Smith C.H."/>
        </authorList>
    </citation>
    <scope>NUCLEOTIDE SEQUENCE</scope>
    <source>
        <strain evidence="2">CHS0354</strain>
        <tissue evidence="2">Mantle</tissue>
    </source>
</reference>
<dbReference type="Proteomes" id="UP001195483">
    <property type="component" value="Unassembled WGS sequence"/>
</dbReference>
<evidence type="ECO:0000256" key="1">
    <source>
        <dbReference type="SAM" id="SignalP"/>
    </source>
</evidence>
<keyword evidence="1" id="KW-0732">Signal</keyword>
<name>A0AAE0SAC3_9BIVA</name>
<evidence type="ECO:0000313" key="2">
    <source>
        <dbReference type="EMBL" id="KAK3588063.1"/>
    </source>
</evidence>
<dbReference type="PANTHER" id="PTHR38564:SF2">
    <property type="entry name" value="WU:FC46H12 PRECURSOR"/>
    <property type="match status" value="1"/>
</dbReference>
<feature type="chain" id="PRO_5042233161" evidence="1">
    <location>
        <begin position="21"/>
        <end position="161"/>
    </location>
</feature>